<dbReference type="SMART" id="SM00862">
    <property type="entry name" value="Trans_reg_C"/>
    <property type="match status" value="1"/>
</dbReference>
<dbReference type="InterPro" id="IPR005158">
    <property type="entry name" value="BTAD"/>
</dbReference>
<proteinExistence type="inferred from homology"/>
<dbReference type="CDD" id="cd00383">
    <property type="entry name" value="trans_reg_C"/>
    <property type="match status" value="1"/>
</dbReference>
<comment type="similarity">
    <text evidence="1">Belongs to the AfsR/DnrI/RedD regulatory family.</text>
</comment>
<dbReference type="PANTHER" id="PTHR35807">
    <property type="entry name" value="TRANSCRIPTIONAL REGULATOR REDD-RELATED"/>
    <property type="match status" value="1"/>
</dbReference>
<protein>
    <submittedName>
        <fullName evidence="7">DNA-binding transcriptional activator of the SARP family</fullName>
    </submittedName>
</protein>
<feature type="DNA-binding region" description="OmpR/PhoB-type" evidence="5">
    <location>
        <begin position="1"/>
        <end position="99"/>
    </location>
</feature>
<dbReference type="PANTHER" id="PTHR35807:SF1">
    <property type="entry name" value="TRANSCRIPTIONAL REGULATOR REDD"/>
    <property type="match status" value="1"/>
</dbReference>
<organism evidence="7 8">
    <name type="scientific">Rhodococcoides kyotonense</name>
    <dbReference type="NCBI Taxonomy" id="398843"/>
    <lineage>
        <taxon>Bacteria</taxon>
        <taxon>Bacillati</taxon>
        <taxon>Actinomycetota</taxon>
        <taxon>Actinomycetes</taxon>
        <taxon>Mycobacteriales</taxon>
        <taxon>Nocardiaceae</taxon>
        <taxon>Rhodococcoides</taxon>
    </lineage>
</organism>
<dbReference type="SUPFAM" id="SSF48452">
    <property type="entry name" value="TPR-like"/>
    <property type="match status" value="1"/>
</dbReference>
<dbReference type="PROSITE" id="PS51755">
    <property type="entry name" value="OMPR_PHOB"/>
    <property type="match status" value="1"/>
</dbReference>
<dbReference type="GO" id="GO:0003677">
    <property type="term" value="F:DNA binding"/>
    <property type="evidence" value="ECO:0007669"/>
    <property type="project" value="UniProtKB-UniRule"/>
</dbReference>
<dbReference type="RefSeq" id="WP_089248490.1">
    <property type="nucleotide sequence ID" value="NZ_FZOW01000010.1"/>
</dbReference>
<reference evidence="8" key="1">
    <citation type="submission" date="2017-06" db="EMBL/GenBank/DDBJ databases">
        <authorList>
            <person name="Varghese N."/>
            <person name="Submissions S."/>
        </authorList>
    </citation>
    <scope>NUCLEOTIDE SEQUENCE [LARGE SCALE GENOMIC DNA]</scope>
    <source>
        <strain evidence="8">JCM 23211</strain>
    </source>
</reference>
<dbReference type="Pfam" id="PF00486">
    <property type="entry name" value="Trans_reg_C"/>
    <property type="match status" value="1"/>
</dbReference>
<dbReference type="InterPro" id="IPR051677">
    <property type="entry name" value="AfsR-DnrI-RedD_regulator"/>
</dbReference>
<evidence type="ECO:0000256" key="1">
    <source>
        <dbReference type="ARBA" id="ARBA00005820"/>
    </source>
</evidence>
<dbReference type="SUPFAM" id="SSF46894">
    <property type="entry name" value="C-terminal effector domain of the bipartite response regulators"/>
    <property type="match status" value="1"/>
</dbReference>
<evidence type="ECO:0000256" key="4">
    <source>
        <dbReference type="ARBA" id="ARBA00023163"/>
    </source>
</evidence>
<dbReference type="CDD" id="cd15831">
    <property type="entry name" value="BTAD"/>
    <property type="match status" value="1"/>
</dbReference>
<dbReference type="EMBL" id="FZOW01000010">
    <property type="protein sequence ID" value="SNT15806.1"/>
    <property type="molecule type" value="Genomic_DNA"/>
</dbReference>
<sequence>MSELRVRVLGQVEAEIDGVALPLTKPRHRELLCLLVLGRGRTVSTASLVDDLWDDAPAGAVGSVRTFIGELRKILEPTRPPRSPSNVIVTRGAGYALEQCSVDLWRVETGLETGLDVWRGTAFEEFTTRPWAAGERARIADLRAGMIEEHAEAMLAQGRSGDVILLLDAFVDEHPWRDEGWRLYALALYRVGRQADALAVLRRARVMFTEGLGLDPSDRLGDLEQRILTRDPGLDNDSILMQTAAQVGSRSQLESATALVPLLALSGSVGAATTQRRATIAAAEQLGDPELTARVIVGYDVPGSWTRSDDPQLSAAIVDAADRTLKVLPADASKRVRARLLSVIAMESRGVGSRMAEAVEAESIARRLGDPALLCSALSARYLQTFATTGLAPDRLDIAEEIVSLAAESELSTFEIAGRIYRMQSLCALDAIEAASVEARKIDDLARRFGRPLASVFSAWFRYTFEDGPEPPDGAEMAGFRHGLRPLADLTAAVRSGKPVPDGDVGPYEPWARPGALDDIPDPPRDLMSEVCWYLVGLAGLAAGHENSMRRAYDALLPAAGERAAGSGCIDLGPIAPLLEQLAASAR</sequence>
<keyword evidence="8" id="KW-1185">Reference proteome</keyword>
<gene>
    <name evidence="7" type="ORF">SAMN05421642_11080</name>
</gene>
<dbReference type="Proteomes" id="UP000198327">
    <property type="component" value="Unassembled WGS sequence"/>
</dbReference>
<dbReference type="InterPro" id="IPR016032">
    <property type="entry name" value="Sig_transdc_resp-reg_C-effctor"/>
</dbReference>
<keyword evidence="4" id="KW-0804">Transcription</keyword>
<dbReference type="InterPro" id="IPR036388">
    <property type="entry name" value="WH-like_DNA-bd_sf"/>
</dbReference>
<dbReference type="GO" id="GO:0006355">
    <property type="term" value="P:regulation of DNA-templated transcription"/>
    <property type="evidence" value="ECO:0007669"/>
    <property type="project" value="InterPro"/>
</dbReference>
<evidence type="ECO:0000256" key="2">
    <source>
        <dbReference type="ARBA" id="ARBA00023015"/>
    </source>
</evidence>
<dbReference type="STRING" id="398843.A3K89_08960"/>
<evidence type="ECO:0000256" key="5">
    <source>
        <dbReference type="PROSITE-ProRule" id="PRU01091"/>
    </source>
</evidence>
<dbReference type="OrthoDB" id="134712at2"/>
<dbReference type="GO" id="GO:0000160">
    <property type="term" value="P:phosphorelay signal transduction system"/>
    <property type="evidence" value="ECO:0007669"/>
    <property type="project" value="InterPro"/>
</dbReference>
<evidence type="ECO:0000313" key="7">
    <source>
        <dbReference type="EMBL" id="SNT15806.1"/>
    </source>
</evidence>
<dbReference type="InterPro" id="IPR001867">
    <property type="entry name" value="OmpR/PhoB-type_DNA-bd"/>
</dbReference>
<evidence type="ECO:0000256" key="3">
    <source>
        <dbReference type="ARBA" id="ARBA00023125"/>
    </source>
</evidence>
<dbReference type="SMART" id="SM01043">
    <property type="entry name" value="BTAD"/>
    <property type="match status" value="1"/>
</dbReference>
<dbReference type="InterPro" id="IPR011990">
    <property type="entry name" value="TPR-like_helical_dom_sf"/>
</dbReference>
<dbReference type="Gene3D" id="1.10.10.10">
    <property type="entry name" value="Winged helix-like DNA-binding domain superfamily/Winged helix DNA-binding domain"/>
    <property type="match status" value="1"/>
</dbReference>
<dbReference type="AlphaFoldDB" id="A0A239KBN6"/>
<evidence type="ECO:0000259" key="6">
    <source>
        <dbReference type="PROSITE" id="PS51755"/>
    </source>
</evidence>
<evidence type="ECO:0000313" key="8">
    <source>
        <dbReference type="Proteomes" id="UP000198327"/>
    </source>
</evidence>
<keyword evidence="3 5" id="KW-0238">DNA-binding</keyword>
<dbReference type="Gene3D" id="1.25.40.10">
    <property type="entry name" value="Tetratricopeptide repeat domain"/>
    <property type="match status" value="1"/>
</dbReference>
<dbReference type="Pfam" id="PF03704">
    <property type="entry name" value="BTAD"/>
    <property type="match status" value="1"/>
</dbReference>
<name>A0A239KBN6_9NOCA</name>
<keyword evidence="2" id="KW-0805">Transcription regulation</keyword>
<feature type="domain" description="OmpR/PhoB-type" evidence="6">
    <location>
        <begin position="1"/>
        <end position="99"/>
    </location>
</feature>
<accession>A0A239KBN6</accession>